<accession>A0A0F9ARJ4</accession>
<evidence type="ECO:0000313" key="1">
    <source>
        <dbReference type="EMBL" id="KKK74816.1"/>
    </source>
</evidence>
<protein>
    <submittedName>
        <fullName evidence="1">Uncharacterized protein</fullName>
    </submittedName>
</protein>
<proteinExistence type="predicted"/>
<comment type="caution">
    <text evidence="1">The sequence shown here is derived from an EMBL/GenBank/DDBJ whole genome shotgun (WGS) entry which is preliminary data.</text>
</comment>
<sequence>MRDLELQSYTYPERVDRTDISGALGDSHLVKMWLSGRPDNTVRAYHSDISGFRLHICKPIRQVTAADLI</sequence>
<reference evidence="1" key="1">
    <citation type="journal article" date="2015" name="Nature">
        <title>Complex archaea that bridge the gap between prokaryotes and eukaryotes.</title>
        <authorList>
            <person name="Spang A."/>
            <person name="Saw J.H."/>
            <person name="Jorgensen S.L."/>
            <person name="Zaremba-Niedzwiedzka K."/>
            <person name="Martijn J."/>
            <person name="Lind A.E."/>
            <person name="van Eijk R."/>
            <person name="Schleper C."/>
            <person name="Guy L."/>
            <person name="Ettema T.J."/>
        </authorList>
    </citation>
    <scope>NUCLEOTIDE SEQUENCE</scope>
</reference>
<dbReference type="AlphaFoldDB" id="A0A0F9ARJ4"/>
<dbReference type="EMBL" id="LAZR01056140">
    <property type="protein sequence ID" value="KKK74816.1"/>
    <property type="molecule type" value="Genomic_DNA"/>
</dbReference>
<name>A0A0F9ARJ4_9ZZZZ</name>
<gene>
    <name evidence="1" type="ORF">LCGC14_2880010</name>
</gene>
<organism evidence="1">
    <name type="scientific">marine sediment metagenome</name>
    <dbReference type="NCBI Taxonomy" id="412755"/>
    <lineage>
        <taxon>unclassified sequences</taxon>
        <taxon>metagenomes</taxon>
        <taxon>ecological metagenomes</taxon>
    </lineage>
</organism>
<feature type="non-terminal residue" evidence="1">
    <location>
        <position position="69"/>
    </location>
</feature>